<dbReference type="GO" id="GO:0005840">
    <property type="term" value="C:ribosome"/>
    <property type="evidence" value="ECO:0007669"/>
    <property type="project" value="UniProtKB-KW"/>
</dbReference>
<evidence type="ECO:0000313" key="8">
    <source>
        <dbReference type="EMBL" id="KON31135.1"/>
    </source>
</evidence>
<comment type="caution">
    <text evidence="8">The sequence shown here is derived from an EMBL/GenBank/DDBJ whole genome shotgun (WGS) entry which is preliminary data.</text>
</comment>
<evidence type="ECO:0000256" key="3">
    <source>
        <dbReference type="ARBA" id="ARBA00022833"/>
    </source>
</evidence>
<evidence type="ECO:0000256" key="6">
    <source>
        <dbReference type="HAMAP-Rule" id="MF_00777"/>
    </source>
</evidence>
<keyword evidence="3 6" id="KW-0862">Zinc</keyword>
<keyword evidence="5 6" id="KW-0687">Ribonucleoprotein</keyword>
<dbReference type="GO" id="GO:0006412">
    <property type="term" value="P:translation"/>
    <property type="evidence" value="ECO:0007669"/>
    <property type="project" value="UniProtKB-UniRule"/>
</dbReference>
<feature type="binding site" evidence="6">
    <location>
        <position position="24"/>
    </location>
    <ligand>
        <name>Zn(2+)</name>
        <dbReference type="ChEBI" id="CHEBI:29105"/>
    </ligand>
</feature>
<evidence type="ECO:0000256" key="4">
    <source>
        <dbReference type="ARBA" id="ARBA00022980"/>
    </source>
</evidence>
<reference evidence="8 9" key="1">
    <citation type="submission" date="2015-06" db="EMBL/GenBank/DDBJ databases">
        <title>New insights into the roles of widespread benthic archaea in carbon and nitrogen cycling.</title>
        <authorList>
            <person name="Lazar C.S."/>
            <person name="Baker B.J."/>
            <person name="Seitz K.W."/>
            <person name="Hyde A.S."/>
            <person name="Dick G.J."/>
            <person name="Hinrichs K.-U."/>
            <person name="Teske A.P."/>
        </authorList>
    </citation>
    <scope>NUCLEOTIDE SEQUENCE [LARGE SCALE GENOMIC DNA]</scope>
    <source>
        <strain evidence="8">DG-45</strain>
    </source>
</reference>
<dbReference type="Pfam" id="PF01599">
    <property type="entry name" value="Ribosomal_S27"/>
    <property type="match status" value="1"/>
</dbReference>
<evidence type="ECO:0000256" key="5">
    <source>
        <dbReference type="ARBA" id="ARBA00023274"/>
    </source>
</evidence>
<name>A0A0M0BRY2_9ARCH</name>
<dbReference type="AlphaFoldDB" id="A0A0M0BRY2"/>
<dbReference type="EMBL" id="LFWZ01000012">
    <property type="protein sequence ID" value="KON31135.1"/>
    <property type="molecule type" value="Genomic_DNA"/>
</dbReference>
<dbReference type="InterPro" id="IPR011332">
    <property type="entry name" value="Ribosomal_zn-bd"/>
</dbReference>
<dbReference type="Gene3D" id="6.20.50.180">
    <property type="match status" value="1"/>
</dbReference>
<evidence type="ECO:0000256" key="2">
    <source>
        <dbReference type="ARBA" id="ARBA00022771"/>
    </source>
</evidence>
<evidence type="ECO:0000256" key="1">
    <source>
        <dbReference type="ARBA" id="ARBA00022723"/>
    </source>
</evidence>
<feature type="binding site" evidence="6">
    <location>
        <position position="45"/>
    </location>
    <ligand>
        <name>Zn(2+)</name>
        <dbReference type="ChEBI" id="CHEBI:29105"/>
    </ligand>
</feature>
<feature type="binding site" evidence="6">
    <location>
        <position position="27"/>
    </location>
    <ligand>
        <name>Zn(2+)</name>
        <dbReference type="ChEBI" id="CHEBI:29105"/>
    </ligand>
</feature>
<sequence length="58" mass="6891">MSEKGIYRQYIIKDGELDRRLPFCNRCGRGYFMADHGDRYSCGRCGFTIFKKEKDRSD</sequence>
<gene>
    <name evidence="6" type="primary">rps27ae</name>
    <name evidence="8" type="ORF">AC482_01785</name>
</gene>
<dbReference type="SMART" id="SM01402">
    <property type="entry name" value="Ribosomal_S27"/>
    <property type="match status" value="1"/>
</dbReference>
<keyword evidence="1 6" id="KW-0479">Metal-binding</keyword>
<accession>A0A0M0BRY2</accession>
<keyword evidence="2 6" id="KW-0863">Zinc-finger</keyword>
<dbReference type="InterPro" id="IPR022845">
    <property type="entry name" value="Ribosomal_eS31_arc"/>
</dbReference>
<dbReference type="GO" id="GO:1990904">
    <property type="term" value="C:ribonucleoprotein complex"/>
    <property type="evidence" value="ECO:0007669"/>
    <property type="project" value="UniProtKB-KW"/>
</dbReference>
<feature type="binding site" evidence="6">
    <location>
        <position position="42"/>
    </location>
    <ligand>
        <name>Zn(2+)</name>
        <dbReference type="ChEBI" id="CHEBI:29105"/>
    </ligand>
</feature>
<comment type="cofactor">
    <cofactor evidence="6">
        <name>Zn(2+)</name>
        <dbReference type="ChEBI" id="CHEBI:29105"/>
    </cofactor>
    <text evidence="6">Binds 1 zinc ion per subunit.</text>
</comment>
<evidence type="ECO:0000313" key="9">
    <source>
        <dbReference type="Proteomes" id="UP000037210"/>
    </source>
</evidence>
<comment type="similarity">
    <text evidence="6">Belongs to the eukaryotic ribosomal protein eS31 family.</text>
</comment>
<dbReference type="InterPro" id="IPR002906">
    <property type="entry name" value="Ribosomal_eS31"/>
</dbReference>
<dbReference type="SUPFAM" id="SSF57829">
    <property type="entry name" value="Zn-binding ribosomal proteins"/>
    <property type="match status" value="1"/>
</dbReference>
<proteinExistence type="inferred from homology"/>
<evidence type="ECO:0000259" key="7">
    <source>
        <dbReference type="SMART" id="SM01402"/>
    </source>
</evidence>
<dbReference type="NCBIfam" id="NF001669">
    <property type="entry name" value="PRK00432.1"/>
    <property type="match status" value="1"/>
</dbReference>
<dbReference type="GO" id="GO:0003735">
    <property type="term" value="F:structural constituent of ribosome"/>
    <property type="evidence" value="ECO:0007669"/>
    <property type="project" value="InterPro"/>
</dbReference>
<feature type="domain" description="Small ribosomal subunit protein eS31" evidence="7">
    <location>
        <begin position="6"/>
        <end position="48"/>
    </location>
</feature>
<dbReference type="GO" id="GO:0008270">
    <property type="term" value="F:zinc ion binding"/>
    <property type="evidence" value="ECO:0007669"/>
    <property type="project" value="UniProtKB-UniRule"/>
</dbReference>
<keyword evidence="4 6" id="KW-0689">Ribosomal protein</keyword>
<dbReference type="HAMAP" id="MF_00777">
    <property type="entry name" value="Ribosomal_eS31"/>
    <property type="match status" value="1"/>
</dbReference>
<comment type="caution">
    <text evidence="6">Lacks conserved residue(s) required for the propagation of feature annotation.</text>
</comment>
<protein>
    <recommendedName>
        <fullName evidence="6">Small ribosomal subunit protein eS31</fullName>
    </recommendedName>
</protein>
<dbReference type="Proteomes" id="UP000037210">
    <property type="component" value="Unassembled WGS sequence"/>
</dbReference>
<comment type="subunit">
    <text evidence="6">Part of the 30S ribosomal subunit.</text>
</comment>
<organism evidence="8 9">
    <name type="scientific">miscellaneous Crenarchaeota group-15 archaeon DG-45</name>
    <dbReference type="NCBI Taxonomy" id="1685127"/>
    <lineage>
        <taxon>Archaea</taxon>
        <taxon>Candidatus Bathyarchaeota</taxon>
        <taxon>MCG-15</taxon>
    </lineage>
</organism>